<dbReference type="SUPFAM" id="SSF111369">
    <property type="entry name" value="HlyD-like secretion proteins"/>
    <property type="match status" value="1"/>
</dbReference>
<dbReference type="Gene3D" id="2.40.50.100">
    <property type="match status" value="1"/>
</dbReference>
<dbReference type="GO" id="GO:0015562">
    <property type="term" value="F:efflux transmembrane transporter activity"/>
    <property type="evidence" value="ECO:0007669"/>
    <property type="project" value="TreeGrafter"/>
</dbReference>
<dbReference type="Proteomes" id="UP000232060">
    <property type="component" value="Unassembled WGS sequence"/>
</dbReference>
<evidence type="ECO:0000313" key="7">
    <source>
        <dbReference type="EMBL" id="PJC95262.1"/>
    </source>
</evidence>
<evidence type="ECO:0000259" key="5">
    <source>
        <dbReference type="Pfam" id="PF25954"/>
    </source>
</evidence>
<evidence type="ECO:0000256" key="3">
    <source>
        <dbReference type="ARBA" id="ARBA00022448"/>
    </source>
</evidence>
<proteinExistence type="inferred from homology"/>
<comment type="subcellular location">
    <subcellularLocation>
        <location evidence="1">Cell envelope</location>
    </subcellularLocation>
</comment>
<comment type="similarity">
    <text evidence="2">Belongs to the membrane fusion protein (MFP) (TC 8.A.1) family.</text>
</comment>
<dbReference type="FunFam" id="2.40.30.170:FF:000010">
    <property type="entry name" value="Efflux RND transporter periplasmic adaptor subunit"/>
    <property type="match status" value="1"/>
</dbReference>
<dbReference type="InterPro" id="IPR058625">
    <property type="entry name" value="MdtA-like_BSH"/>
</dbReference>
<accession>A0A2M8HFD5</accession>
<dbReference type="Gene3D" id="1.10.287.470">
    <property type="entry name" value="Helix hairpin bin"/>
    <property type="match status" value="1"/>
</dbReference>
<evidence type="ECO:0000313" key="8">
    <source>
        <dbReference type="Proteomes" id="UP000232060"/>
    </source>
</evidence>
<dbReference type="PANTHER" id="PTHR30469">
    <property type="entry name" value="MULTIDRUG RESISTANCE PROTEIN MDTA"/>
    <property type="match status" value="1"/>
</dbReference>
<protein>
    <submittedName>
        <fullName evidence="7">Efflux transporter periplasmic adaptor subunit</fullName>
    </submittedName>
</protein>
<feature type="domain" description="Multidrug resistance protein MdtA-like C-terminal permuted SH3" evidence="6">
    <location>
        <begin position="281"/>
        <end position="337"/>
    </location>
</feature>
<evidence type="ECO:0000256" key="2">
    <source>
        <dbReference type="ARBA" id="ARBA00009477"/>
    </source>
</evidence>
<feature type="domain" description="Multidrug resistance protein MdtA-like barrel-sandwich hybrid" evidence="4">
    <location>
        <begin position="67"/>
        <end position="188"/>
    </location>
</feature>
<gene>
    <name evidence="7" type="ORF">CUC44_00810</name>
</gene>
<dbReference type="GO" id="GO:1990281">
    <property type="term" value="C:efflux pump complex"/>
    <property type="evidence" value="ECO:0007669"/>
    <property type="project" value="TreeGrafter"/>
</dbReference>
<dbReference type="PANTHER" id="PTHR30469:SF13">
    <property type="entry name" value="HAE1 FAMILY EFFLUX PUMP MFP COMPONENT"/>
    <property type="match status" value="1"/>
</dbReference>
<dbReference type="AlphaFoldDB" id="A0A2M8HFD5"/>
<keyword evidence="8" id="KW-1185">Reference proteome</keyword>
<dbReference type="NCBIfam" id="TIGR01730">
    <property type="entry name" value="RND_mfp"/>
    <property type="match status" value="1"/>
</dbReference>
<sequence length="354" mass="38818">MDRLMKMRMWLWFFPLILLLAAGVWYFRQTAPVSAPQPKQINIRAEAVRQSLAEPSIKLVSKLAANRSVVVSPEVTGRIVDIAVRSGQQVKQGQTLISLDAGKQQAELAEQSASVRDESRKLRDMRKLVARGAITNSELEGQEAIVAQAQARVDAAGYELSLRTLQAPFDGTVSLIDLSEGALVNSGDVLLHLDELAKLRLDLAVPERYLSLLRPGMAVTATSSAWPDQSFAGVLETLDSRVSNETQNIKARVIIPNPNGQLRPGMLMNVDLSLPAQKMTLIPAQSVEYAGELRYVYRLEADGRVKRIPVELGDTHGEEVWVLKGLNVGDRIAVEGLVNLRDGAYVHDLAEVKG</sequence>
<evidence type="ECO:0000259" key="4">
    <source>
        <dbReference type="Pfam" id="PF25917"/>
    </source>
</evidence>
<comment type="caution">
    <text evidence="7">The sequence shown here is derived from an EMBL/GenBank/DDBJ whole genome shotgun (WGS) entry which is preliminary data.</text>
</comment>
<dbReference type="Gene3D" id="2.40.420.20">
    <property type="match status" value="1"/>
</dbReference>
<dbReference type="Pfam" id="PF25954">
    <property type="entry name" value="Beta-barrel_RND_2"/>
    <property type="match status" value="1"/>
</dbReference>
<dbReference type="InterPro" id="IPR006143">
    <property type="entry name" value="RND_pump_MFP"/>
</dbReference>
<reference evidence="7 8" key="1">
    <citation type="submission" date="2017-11" db="EMBL/GenBank/DDBJ databases">
        <title>Draft genome sequence of environmental isolate Aeromonas lusitania sp. nov. MDC 2473.</title>
        <authorList>
            <person name="Colston S.M."/>
            <person name="Navarro A."/>
            <person name="Martinez-Murcia A.J."/>
            <person name="Graf J."/>
        </authorList>
    </citation>
    <scope>NUCLEOTIDE SEQUENCE [LARGE SCALE GENOMIC DNA]</scope>
    <source>
        <strain evidence="7 8">MDC 2473</strain>
    </source>
</reference>
<dbReference type="Pfam" id="PF25917">
    <property type="entry name" value="BSH_RND"/>
    <property type="match status" value="1"/>
</dbReference>
<organism evidence="7 8">
    <name type="scientific">Aeromonas lusitana</name>
    <dbReference type="NCBI Taxonomy" id="931529"/>
    <lineage>
        <taxon>Bacteria</taxon>
        <taxon>Pseudomonadati</taxon>
        <taxon>Pseudomonadota</taxon>
        <taxon>Gammaproteobacteria</taxon>
        <taxon>Aeromonadales</taxon>
        <taxon>Aeromonadaceae</taxon>
        <taxon>Aeromonas</taxon>
    </lineage>
</organism>
<dbReference type="InterPro" id="IPR058792">
    <property type="entry name" value="Beta-barrel_RND_2"/>
</dbReference>
<feature type="domain" description="CusB-like beta-barrel" evidence="5">
    <location>
        <begin position="201"/>
        <end position="273"/>
    </location>
</feature>
<dbReference type="OrthoDB" id="9806939at2"/>
<evidence type="ECO:0000256" key="1">
    <source>
        <dbReference type="ARBA" id="ARBA00004196"/>
    </source>
</evidence>
<name>A0A2M8HFD5_9GAMM</name>
<dbReference type="Gene3D" id="2.40.30.170">
    <property type="match status" value="1"/>
</dbReference>
<dbReference type="EMBL" id="PGCP01000001">
    <property type="protein sequence ID" value="PJC95262.1"/>
    <property type="molecule type" value="Genomic_DNA"/>
</dbReference>
<dbReference type="Pfam" id="PF25967">
    <property type="entry name" value="RND-MFP_C"/>
    <property type="match status" value="1"/>
</dbReference>
<evidence type="ECO:0000259" key="6">
    <source>
        <dbReference type="Pfam" id="PF25967"/>
    </source>
</evidence>
<keyword evidence="3" id="KW-0813">Transport</keyword>
<dbReference type="InterPro" id="IPR058627">
    <property type="entry name" value="MdtA-like_C"/>
</dbReference>